<dbReference type="InterPro" id="IPR037278">
    <property type="entry name" value="ARFGAP/RecO"/>
</dbReference>
<evidence type="ECO:0000256" key="3">
    <source>
        <dbReference type="ARBA" id="ARBA00022763"/>
    </source>
</evidence>
<dbReference type="NCBIfam" id="TIGR00613">
    <property type="entry name" value="reco"/>
    <property type="match status" value="1"/>
</dbReference>
<evidence type="ECO:0000256" key="1">
    <source>
        <dbReference type="ARBA" id="ARBA00007452"/>
    </source>
</evidence>
<dbReference type="Proteomes" id="UP001056708">
    <property type="component" value="Chromosome"/>
</dbReference>
<dbReference type="RefSeq" id="WP_252664731.1">
    <property type="nucleotide sequence ID" value="NZ_CP098611.1"/>
</dbReference>
<proteinExistence type="inferred from homology"/>
<accession>A0ABY5ATN3</accession>
<gene>
    <name evidence="7 9" type="primary">recO</name>
    <name evidence="9" type="ORF">NEA10_07635</name>
</gene>
<dbReference type="EMBL" id="CP098611">
    <property type="protein sequence ID" value="USR92579.1"/>
    <property type="molecule type" value="Genomic_DNA"/>
</dbReference>
<evidence type="ECO:0000313" key="10">
    <source>
        <dbReference type="Proteomes" id="UP001056708"/>
    </source>
</evidence>
<dbReference type="InterPro" id="IPR003717">
    <property type="entry name" value="RecO"/>
</dbReference>
<keyword evidence="10" id="KW-1185">Reference proteome</keyword>
<dbReference type="InterPro" id="IPR042242">
    <property type="entry name" value="RecO_C"/>
</dbReference>
<protein>
    <recommendedName>
        <fullName evidence="2 7">DNA repair protein RecO</fullName>
    </recommendedName>
    <alternativeName>
        <fullName evidence="6 7">Recombination protein O</fullName>
    </alternativeName>
</protein>
<evidence type="ECO:0000256" key="5">
    <source>
        <dbReference type="ARBA" id="ARBA00023204"/>
    </source>
</evidence>
<keyword evidence="3 7" id="KW-0227">DNA damage</keyword>
<organism evidence="9 10">
    <name type="scientific">Phormidium yuhuli AB48</name>
    <dbReference type="NCBI Taxonomy" id="2940671"/>
    <lineage>
        <taxon>Bacteria</taxon>
        <taxon>Bacillati</taxon>
        <taxon>Cyanobacteriota</taxon>
        <taxon>Cyanophyceae</taxon>
        <taxon>Oscillatoriophycideae</taxon>
        <taxon>Oscillatoriales</taxon>
        <taxon>Oscillatoriaceae</taxon>
        <taxon>Phormidium</taxon>
        <taxon>Phormidium yuhuli</taxon>
    </lineage>
</organism>
<comment type="function">
    <text evidence="7">Involved in DNA repair and RecF pathway recombination.</text>
</comment>
<comment type="similarity">
    <text evidence="1 7">Belongs to the RecO family.</text>
</comment>
<evidence type="ECO:0000256" key="4">
    <source>
        <dbReference type="ARBA" id="ARBA00023172"/>
    </source>
</evidence>
<dbReference type="Gene3D" id="2.40.50.140">
    <property type="entry name" value="Nucleic acid-binding proteins"/>
    <property type="match status" value="1"/>
</dbReference>
<keyword evidence="4 7" id="KW-0233">DNA recombination</keyword>
<dbReference type="HAMAP" id="MF_00201">
    <property type="entry name" value="RecO"/>
    <property type="match status" value="1"/>
</dbReference>
<dbReference type="PANTHER" id="PTHR33991">
    <property type="entry name" value="DNA REPAIR PROTEIN RECO"/>
    <property type="match status" value="1"/>
</dbReference>
<evidence type="ECO:0000256" key="2">
    <source>
        <dbReference type="ARBA" id="ARBA00021310"/>
    </source>
</evidence>
<dbReference type="InterPro" id="IPR022572">
    <property type="entry name" value="DNA_rep/recomb_RecO_N"/>
</dbReference>
<sequence>MYRITGINLKSMPLGESDRLLTILTPERGLLRVVAGGSRKAKSKFGGRTGLFVLNELMIKPGKSLDRIHHAETLASYPGLSRHFGLLTASQYLAEIALNQALEDSPQSDLFNLLTEHLQRLEQLPAAAPIGEVLAHLCQGIFHLLALGGIAPQVHHCCLSQTPLIANPNHLNPAIGFSIRSGGVVAPAQLQVQRQQVQQQRQSSSQYEDRDDEAVANQAAFTPTPNRYLNGHQLALLQQLSQPHLAPISPASEAAWITIEQILREYTQHHLGRVIRSATLINSYVAAAKTPLP</sequence>
<evidence type="ECO:0000313" key="9">
    <source>
        <dbReference type="EMBL" id="USR92579.1"/>
    </source>
</evidence>
<name>A0ABY5ATN3_9CYAN</name>
<dbReference type="Gene3D" id="1.20.1440.120">
    <property type="entry name" value="Recombination protein O, C-terminal domain"/>
    <property type="match status" value="1"/>
</dbReference>
<dbReference type="Pfam" id="PF11967">
    <property type="entry name" value="RecO_N"/>
    <property type="match status" value="1"/>
</dbReference>
<evidence type="ECO:0000256" key="7">
    <source>
        <dbReference type="HAMAP-Rule" id="MF_00201"/>
    </source>
</evidence>
<evidence type="ECO:0000259" key="8">
    <source>
        <dbReference type="Pfam" id="PF11967"/>
    </source>
</evidence>
<dbReference type="SUPFAM" id="SSF50249">
    <property type="entry name" value="Nucleic acid-binding proteins"/>
    <property type="match status" value="1"/>
</dbReference>
<dbReference type="InterPro" id="IPR012340">
    <property type="entry name" value="NA-bd_OB-fold"/>
</dbReference>
<dbReference type="Pfam" id="PF02565">
    <property type="entry name" value="RecO_C"/>
    <property type="match status" value="2"/>
</dbReference>
<evidence type="ECO:0000256" key="6">
    <source>
        <dbReference type="ARBA" id="ARBA00033409"/>
    </source>
</evidence>
<dbReference type="PANTHER" id="PTHR33991:SF1">
    <property type="entry name" value="DNA REPAIR PROTEIN RECO"/>
    <property type="match status" value="1"/>
</dbReference>
<feature type="domain" description="DNA replication/recombination mediator RecO N-terminal" evidence="8">
    <location>
        <begin position="2"/>
        <end position="77"/>
    </location>
</feature>
<reference evidence="9" key="1">
    <citation type="submission" date="2022-06" db="EMBL/GenBank/DDBJ databases">
        <title>Genome sequence of Phormidium yuhuli AB48 isolated from an industrial photobioreactor environment.</title>
        <authorList>
            <person name="Qiu Y."/>
            <person name="Noonan A.J.C."/>
            <person name="Dofher K."/>
            <person name="Koch M."/>
            <person name="Kieft B."/>
            <person name="Lin X."/>
            <person name="Ziels R.M."/>
            <person name="Hallam S.J."/>
        </authorList>
    </citation>
    <scope>NUCLEOTIDE SEQUENCE</scope>
    <source>
        <strain evidence="9">AB48</strain>
    </source>
</reference>
<dbReference type="SUPFAM" id="SSF57863">
    <property type="entry name" value="ArfGap/RecO-like zinc finger"/>
    <property type="match status" value="1"/>
</dbReference>
<keyword evidence="5 7" id="KW-0234">DNA repair</keyword>